<dbReference type="CDD" id="cd06579">
    <property type="entry name" value="TM_PBP1_transp_AraH_like"/>
    <property type="match status" value="1"/>
</dbReference>
<feature type="transmembrane region" description="Helical" evidence="7">
    <location>
        <begin position="167"/>
        <end position="189"/>
    </location>
</feature>
<evidence type="ECO:0000256" key="2">
    <source>
        <dbReference type="ARBA" id="ARBA00022475"/>
    </source>
</evidence>
<gene>
    <name evidence="9" type="ORF">IM725_03850</name>
</gene>
<sequence length="734" mass="79813">MHDPVAPARFTEGGPAASAASLPPRPAPPAFGEVLTRWRYRLWPDHWVGEILSKRWTETAVPVLLLLLVVFASGRVVPNFYSEVVLSDTLRQAGEVGFVVLGLGLVMIVGGIDLSVGSMFALTNFCALMLMHVLQWQVAAAVACTLLFGAALGAVNGILIGYLRLRAFLTTLITLIIFRSAYEILSLSWSTAIAGSVPDSKVWDFLGNGSFLALPTVAWVYAAAAIGGHIVLTRLRAGWHILAIGGSRRSAYNSGIAVRRTVALCYVASGVLTAVGGCFFASRLATAGADIGVGMEVLVLTAAVLGGISLGGGRGSVAKAMVGTLLVLLITNGLTSMSASGGVIRMVLAGILIVAAAVDVRWLKNRNRIISKVYVSPTYHRLPPAPDCSAGSAGPWAVNNRLRDVSLIGLGRIEAPEDVILDRDDNLYAGSRHGDIIRFFAPDYERMEVFAHIGGQPLGMAFDRDWNLLVCVGGMGLYKVDPAGQVSLATDETNRSWSSINDDSRLRLADDLDIADDGRVFFSEATVRYEMHEWPVDGLEARGNGRIVCWDPRDKSTRTVLRGLKFPNGICIASDRQSILFAETWGCCIKRYWFDGPRKGQVAMVIDNLPGYPDNINLASDGNYWLALVGMRAPAYDLAMRMPGFRRRMAKRVPVDEWLFPNINTGCVLKFNEAGEVLETLWDLGGENHPMITSMREHRGYLYLGGISNNRIGRYKLPEADTGFSQYETRWRTA</sequence>
<dbReference type="InterPro" id="IPR011042">
    <property type="entry name" value="6-blade_b-propeller_TolB-like"/>
</dbReference>
<dbReference type="RefSeq" id="WP_193779256.1">
    <property type="nucleotide sequence ID" value="NZ_JADDOJ010000009.1"/>
</dbReference>
<evidence type="ECO:0000256" key="6">
    <source>
        <dbReference type="SAM" id="MobiDB-lite"/>
    </source>
</evidence>
<protein>
    <submittedName>
        <fullName evidence="9">SMP-30/gluconolactonase/LRE family protein</fullName>
    </submittedName>
</protein>
<evidence type="ECO:0000256" key="7">
    <source>
        <dbReference type="SAM" id="Phobius"/>
    </source>
</evidence>
<dbReference type="PANTHER" id="PTHR32196">
    <property type="entry name" value="ABC TRANSPORTER PERMEASE PROTEIN YPHD-RELATED-RELATED"/>
    <property type="match status" value="1"/>
</dbReference>
<name>A0ABR9SBN1_9BURK</name>
<evidence type="ECO:0000313" key="10">
    <source>
        <dbReference type="Proteomes" id="UP000715965"/>
    </source>
</evidence>
<reference evidence="9 10" key="1">
    <citation type="submission" date="2020-10" db="EMBL/GenBank/DDBJ databases">
        <title>Draft genome of Ramlibacter aquaticus LMG 30558.</title>
        <authorList>
            <person name="Props R."/>
        </authorList>
    </citation>
    <scope>NUCLEOTIDE SEQUENCE [LARGE SCALE GENOMIC DNA]</scope>
    <source>
        <strain evidence="9 10">LMG 30558</strain>
    </source>
</reference>
<organism evidence="9 10">
    <name type="scientific">Ramlibacter aquaticus</name>
    <dbReference type="NCBI Taxonomy" id="2780094"/>
    <lineage>
        <taxon>Bacteria</taxon>
        <taxon>Pseudomonadati</taxon>
        <taxon>Pseudomonadota</taxon>
        <taxon>Betaproteobacteria</taxon>
        <taxon>Burkholderiales</taxon>
        <taxon>Comamonadaceae</taxon>
        <taxon>Ramlibacter</taxon>
    </lineage>
</organism>
<feature type="transmembrane region" description="Helical" evidence="7">
    <location>
        <begin position="98"/>
        <end position="122"/>
    </location>
</feature>
<evidence type="ECO:0000256" key="1">
    <source>
        <dbReference type="ARBA" id="ARBA00004651"/>
    </source>
</evidence>
<keyword evidence="2" id="KW-1003">Cell membrane</keyword>
<feature type="region of interest" description="Disordered" evidence="6">
    <location>
        <begin position="1"/>
        <end position="24"/>
    </location>
</feature>
<dbReference type="EMBL" id="JADDOJ010000009">
    <property type="protein sequence ID" value="MBE7939706.1"/>
    <property type="molecule type" value="Genomic_DNA"/>
</dbReference>
<dbReference type="InterPro" id="IPR001851">
    <property type="entry name" value="ABC_transp_permease"/>
</dbReference>
<comment type="subcellular location">
    <subcellularLocation>
        <location evidence="1">Cell membrane</location>
        <topology evidence="1">Multi-pass membrane protein</topology>
    </subcellularLocation>
</comment>
<dbReference type="SUPFAM" id="SSF63829">
    <property type="entry name" value="Calcium-dependent phosphotriesterase"/>
    <property type="match status" value="1"/>
</dbReference>
<feature type="transmembrane region" description="Helical" evidence="7">
    <location>
        <begin position="343"/>
        <end position="363"/>
    </location>
</feature>
<proteinExistence type="predicted"/>
<feature type="transmembrane region" description="Helical" evidence="7">
    <location>
        <begin position="317"/>
        <end position="337"/>
    </location>
</feature>
<evidence type="ECO:0000256" key="5">
    <source>
        <dbReference type="ARBA" id="ARBA00023136"/>
    </source>
</evidence>
<evidence type="ECO:0000256" key="4">
    <source>
        <dbReference type="ARBA" id="ARBA00022989"/>
    </source>
</evidence>
<dbReference type="Gene3D" id="2.120.10.30">
    <property type="entry name" value="TolB, C-terminal domain"/>
    <property type="match status" value="1"/>
</dbReference>
<feature type="domain" description="Strictosidine synthase conserved region" evidence="8">
    <location>
        <begin position="510"/>
        <end position="596"/>
    </location>
</feature>
<dbReference type="InterPro" id="IPR018119">
    <property type="entry name" value="Strictosidine_synth_cons-reg"/>
</dbReference>
<dbReference type="Proteomes" id="UP000715965">
    <property type="component" value="Unassembled WGS sequence"/>
</dbReference>
<dbReference type="Pfam" id="PF20067">
    <property type="entry name" value="SSL_N"/>
    <property type="match status" value="1"/>
</dbReference>
<dbReference type="Pfam" id="PF03088">
    <property type="entry name" value="Str_synth"/>
    <property type="match status" value="1"/>
</dbReference>
<feature type="transmembrane region" description="Helical" evidence="7">
    <location>
        <begin position="263"/>
        <end position="285"/>
    </location>
</feature>
<keyword evidence="5 7" id="KW-0472">Membrane</keyword>
<keyword evidence="4 7" id="KW-1133">Transmembrane helix</keyword>
<feature type="transmembrane region" description="Helical" evidence="7">
    <location>
        <begin position="209"/>
        <end position="232"/>
    </location>
</feature>
<keyword evidence="10" id="KW-1185">Reference proteome</keyword>
<comment type="caution">
    <text evidence="9">The sequence shown here is derived from an EMBL/GenBank/DDBJ whole genome shotgun (WGS) entry which is preliminary data.</text>
</comment>
<evidence type="ECO:0000313" key="9">
    <source>
        <dbReference type="EMBL" id="MBE7939706.1"/>
    </source>
</evidence>
<evidence type="ECO:0000256" key="3">
    <source>
        <dbReference type="ARBA" id="ARBA00022692"/>
    </source>
</evidence>
<feature type="transmembrane region" description="Helical" evidence="7">
    <location>
        <begin position="291"/>
        <end position="310"/>
    </location>
</feature>
<keyword evidence="3 7" id="KW-0812">Transmembrane</keyword>
<feature type="transmembrane region" description="Helical" evidence="7">
    <location>
        <begin position="134"/>
        <end position="155"/>
    </location>
</feature>
<dbReference type="Pfam" id="PF02653">
    <property type="entry name" value="BPD_transp_2"/>
    <property type="match status" value="1"/>
</dbReference>
<evidence type="ECO:0000259" key="8">
    <source>
        <dbReference type="Pfam" id="PF03088"/>
    </source>
</evidence>
<accession>A0ABR9SBN1</accession>